<dbReference type="Gene3D" id="2.60.40.10">
    <property type="entry name" value="Immunoglobulins"/>
    <property type="match status" value="1"/>
</dbReference>
<protein>
    <submittedName>
        <fullName evidence="3">PXDN</fullName>
    </submittedName>
</protein>
<keyword evidence="4" id="KW-1185">Reference proteome</keyword>
<feature type="domain" description="Ig-like" evidence="2">
    <location>
        <begin position="30"/>
        <end position="117"/>
    </location>
</feature>
<dbReference type="InterPro" id="IPR013098">
    <property type="entry name" value="Ig_I-set"/>
</dbReference>
<evidence type="ECO:0000313" key="3">
    <source>
        <dbReference type="EMBL" id="UYV63419.1"/>
    </source>
</evidence>
<dbReference type="EMBL" id="CP092864">
    <property type="protein sequence ID" value="UYV63419.1"/>
    <property type="molecule type" value="Genomic_DNA"/>
</dbReference>
<dbReference type="PANTHER" id="PTHR10075:SF100">
    <property type="entry name" value="FASCICLIN-2"/>
    <property type="match status" value="1"/>
</dbReference>
<accession>A0ABY6K3G5</accession>
<sequence length="138" mass="15421">MEGVICGRKYCHVIHSYYDVSFGGPRHQRPWLAEPPVDTEVHEGRSVELRCRSEGEPAPEVSWLHLGSEVTERDPRIVVLPDGTLHIAEVRPDDHGPYECIARSPIGEIRSSPAKLRVIALQGPPPISECGVDKLQLW</sequence>
<name>A0ABY6K3G5_9ARAC</name>
<dbReference type="SMART" id="SM00408">
    <property type="entry name" value="IGc2"/>
    <property type="match status" value="1"/>
</dbReference>
<dbReference type="InterPro" id="IPR003598">
    <property type="entry name" value="Ig_sub2"/>
</dbReference>
<evidence type="ECO:0000313" key="4">
    <source>
        <dbReference type="Proteomes" id="UP001235939"/>
    </source>
</evidence>
<dbReference type="InterPro" id="IPR003599">
    <property type="entry name" value="Ig_sub"/>
</dbReference>
<dbReference type="InterPro" id="IPR036179">
    <property type="entry name" value="Ig-like_dom_sf"/>
</dbReference>
<dbReference type="SMART" id="SM00409">
    <property type="entry name" value="IG"/>
    <property type="match status" value="1"/>
</dbReference>
<dbReference type="Pfam" id="PF07679">
    <property type="entry name" value="I-set"/>
    <property type="match status" value="1"/>
</dbReference>
<dbReference type="SUPFAM" id="SSF48726">
    <property type="entry name" value="Immunoglobulin"/>
    <property type="match status" value="1"/>
</dbReference>
<dbReference type="PROSITE" id="PS50835">
    <property type="entry name" value="IG_LIKE"/>
    <property type="match status" value="1"/>
</dbReference>
<dbReference type="PANTHER" id="PTHR10075">
    <property type="entry name" value="BASIGIN RELATED"/>
    <property type="match status" value="1"/>
</dbReference>
<reference evidence="3 4" key="1">
    <citation type="submission" date="2022-01" db="EMBL/GenBank/DDBJ databases">
        <title>A chromosomal length assembly of Cordylochernes scorpioides.</title>
        <authorList>
            <person name="Zeh D."/>
            <person name="Zeh J."/>
        </authorList>
    </citation>
    <scope>NUCLEOTIDE SEQUENCE [LARGE SCALE GENOMIC DNA]</scope>
    <source>
        <strain evidence="3">IN4F17</strain>
        <tissue evidence="3">Whole Body</tissue>
    </source>
</reference>
<evidence type="ECO:0000259" key="2">
    <source>
        <dbReference type="PROSITE" id="PS50835"/>
    </source>
</evidence>
<organism evidence="3 4">
    <name type="scientific">Cordylochernes scorpioides</name>
    <dbReference type="NCBI Taxonomy" id="51811"/>
    <lineage>
        <taxon>Eukaryota</taxon>
        <taxon>Metazoa</taxon>
        <taxon>Ecdysozoa</taxon>
        <taxon>Arthropoda</taxon>
        <taxon>Chelicerata</taxon>
        <taxon>Arachnida</taxon>
        <taxon>Pseudoscorpiones</taxon>
        <taxon>Cheliferoidea</taxon>
        <taxon>Chernetidae</taxon>
        <taxon>Cordylochernes</taxon>
    </lineage>
</organism>
<proteinExistence type="predicted"/>
<dbReference type="InterPro" id="IPR007110">
    <property type="entry name" value="Ig-like_dom"/>
</dbReference>
<dbReference type="Proteomes" id="UP001235939">
    <property type="component" value="Chromosome 02"/>
</dbReference>
<gene>
    <name evidence="3" type="ORF">LAZ67_2004015</name>
</gene>
<evidence type="ECO:0000256" key="1">
    <source>
        <dbReference type="ARBA" id="ARBA00023319"/>
    </source>
</evidence>
<dbReference type="InterPro" id="IPR013783">
    <property type="entry name" value="Ig-like_fold"/>
</dbReference>
<keyword evidence="1" id="KW-0393">Immunoglobulin domain</keyword>